<dbReference type="GO" id="GO:0016301">
    <property type="term" value="F:kinase activity"/>
    <property type="evidence" value="ECO:0007669"/>
    <property type="project" value="UniProtKB-KW"/>
</dbReference>
<proteinExistence type="predicted"/>
<dbReference type="PANTHER" id="PTHR10285">
    <property type="entry name" value="URIDINE KINASE"/>
    <property type="match status" value="1"/>
</dbReference>
<dbReference type="InterPro" id="IPR027417">
    <property type="entry name" value="P-loop_NTPase"/>
</dbReference>
<dbReference type="Gene3D" id="3.40.50.300">
    <property type="entry name" value="P-loop containing nucleotide triphosphate hydrolases"/>
    <property type="match status" value="1"/>
</dbReference>
<dbReference type="AlphaFoldDB" id="A0A3M0AFG3"/>
<dbReference type="Proteomes" id="UP000267187">
    <property type="component" value="Unassembled WGS sequence"/>
</dbReference>
<dbReference type="RefSeq" id="WP_121876365.1">
    <property type="nucleotide sequence ID" value="NZ_REFJ01000002.1"/>
</dbReference>
<feature type="domain" description="Phosphoribulokinase/uridine kinase" evidence="1">
    <location>
        <begin position="50"/>
        <end position="168"/>
    </location>
</feature>
<keyword evidence="2" id="KW-0808">Transferase</keyword>
<organism evidence="2 3">
    <name type="scientific">Umboniibacter marinipuniceus</name>
    <dbReference type="NCBI Taxonomy" id="569599"/>
    <lineage>
        <taxon>Bacteria</taxon>
        <taxon>Pseudomonadati</taxon>
        <taxon>Pseudomonadota</taxon>
        <taxon>Gammaproteobacteria</taxon>
        <taxon>Cellvibrionales</taxon>
        <taxon>Cellvibrionaceae</taxon>
        <taxon>Umboniibacter</taxon>
    </lineage>
</organism>
<evidence type="ECO:0000313" key="2">
    <source>
        <dbReference type="EMBL" id="RMA81215.1"/>
    </source>
</evidence>
<reference evidence="2 3" key="1">
    <citation type="submission" date="2018-10" db="EMBL/GenBank/DDBJ databases">
        <title>Genomic Encyclopedia of Type Strains, Phase IV (KMG-IV): sequencing the most valuable type-strain genomes for metagenomic binning, comparative biology and taxonomic classification.</title>
        <authorList>
            <person name="Goeker M."/>
        </authorList>
    </citation>
    <scope>NUCLEOTIDE SEQUENCE [LARGE SCALE GENOMIC DNA]</scope>
    <source>
        <strain evidence="2 3">DSM 25080</strain>
    </source>
</reference>
<accession>A0A3M0AFG3</accession>
<dbReference type="Pfam" id="PF00485">
    <property type="entry name" value="PRK"/>
    <property type="match status" value="1"/>
</dbReference>
<dbReference type="SUPFAM" id="SSF52540">
    <property type="entry name" value="P-loop containing nucleoside triphosphate hydrolases"/>
    <property type="match status" value="1"/>
</dbReference>
<evidence type="ECO:0000259" key="1">
    <source>
        <dbReference type="Pfam" id="PF00485"/>
    </source>
</evidence>
<protein>
    <submittedName>
        <fullName evidence="2">D-glycerate 3-kinase</fullName>
    </submittedName>
</protein>
<sequence length="302" mass="33205">MSNEQIAELVEDFATRYRLGPVFVRDALKFIVPLALHVIARRALKGRPIVMGINGCQGSGKSTTAALLAELLMECSTYSALAISIDDFYLSSEARVALSEEVHPLLITRGVPGTHDLALAMETLEQLTNSAETVAIPSFNKATDEPRPKVNWHQFGAPCDILILEGWCLGITPQLTDALALPINSLEAREDPKATWRTWVNERLVSYQALFARIDCLVMLKAPSFSCVASWRLEQEQRLSASLAEGEAGNRVMGSSEVERFVQHFQRLTEHALNNLADRADVVLTLDSSRKITGSVVKMGGQ</sequence>
<dbReference type="EMBL" id="REFJ01000002">
    <property type="protein sequence ID" value="RMA81215.1"/>
    <property type="molecule type" value="Genomic_DNA"/>
</dbReference>
<gene>
    <name evidence="2" type="ORF">DFR27_1020</name>
</gene>
<dbReference type="InterPro" id="IPR006083">
    <property type="entry name" value="PRK/URK"/>
</dbReference>
<dbReference type="OrthoDB" id="455474at2"/>
<name>A0A3M0AFG3_9GAMM</name>
<keyword evidence="3" id="KW-1185">Reference proteome</keyword>
<evidence type="ECO:0000313" key="3">
    <source>
        <dbReference type="Proteomes" id="UP000267187"/>
    </source>
</evidence>
<dbReference type="GO" id="GO:0005524">
    <property type="term" value="F:ATP binding"/>
    <property type="evidence" value="ECO:0007669"/>
    <property type="project" value="InterPro"/>
</dbReference>
<keyword evidence="2" id="KW-0418">Kinase</keyword>
<comment type="caution">
    <text evidence="2">The sequence shown here is derived from an EMBL/GenBank/DDBJ whole genome shotgun (WGS) entry which is preliminary data.</text>
</comment>